<proteinExistence type="predicted"/>
<protein>
    <recommendedName>
        <fullName evidence="1">F-box domain-containing protein</fullName>
    </recommendedName>
</protein>
<evidence type="ECO:0000313" key="3">
    <source>
        <dbReference type="Proteomes" id="UP001362999"/>
    </source>
</evidence>
<dbReference type="InterPro" id="IPR001810">
    <property type="entry name" value="F-box_dom"/>
</dbReference>
<dbReference type="AlphaFoldDB" id="A0AAW0AI66"/>
<reference evidence="2 3" key="1">
    <citation type="journal article" date="2024" name="J Genomics">
        <title>Draft genome sequencing and assembly of Favolaschia claudopus CIRM-BRFM 2984 isolated from oak limbs.</title>
        <authorList>
            <person name="Navarro D."/>
            <person name="Drula E."/>
            <person name="Chaduli D."/>
            <person name="Cazenave R."/>
            <person name="Ahrendt S."/>
            <person name="Wang J."/>
            <person name="Lipzen A."/>
            <person name="Daum C."/>
            <person name="Barry K."/>
            <person name="Grigoriev I.V."/>
            <person name="Favel A."/>
            <person name="Rosso M.N."/>
            <person name="Martin F."/>
        </authorList>
    </citation>
    <scope>NUCLEOTIDE SEQUENCE [LARGE SCALE GENOMIC DNA]</scope>
    <source>
        <strain evidence="2 3">CIRM-BRFM 2984</strain>
    </source>
</reference>
<name>A0AAW0AI66_9AGAR</name>
<sequence length="478" mass="51700">MSQLKAQGQFLLSNATDHHKRILLSSMTMQRLFFTSTQSAELFKVVSSFLQSTRRHGRQDTDLDSVAVATSGLPGEEISLEKGGDWKGISNIANATGDVLQGFSDLPPELGLRVVGHLPYADRCRFAQTSNYAAALAAETLQSAAAKLLASFSLLYEDVKMMQTATGAAFYGLAVDALLRTTEDCLEVTRLELVVPKACGAVVARFLALASQYTIASDDSEDNVAVLNVCAVWILTSVSRKIIVLECDTSNPLDVIARSPITSLYSAWTANELWIGYANLTASGVAYATSLNFPLLSPPSAHRKMWRVMRQCMQAGHVLSLRGHTCPHICGVDVSCPATLRTSCDAGCAISRFPVWRYSSESVASAPVCWSMGGGGCAQGHLANGVRTRRLSSDVHGNASSRELAIHSSLCSRRELARSYSIVFAVHRSAVLVAATPCSTQCVAHKDDIRRRLRQHGDAFHPLLDTRSLYRAFAPGIE</sequence>
<evidence type="ECO:0000259" key="1">
    <source>
        <dbReference type="Pfam" id="PF00646"/>
    </source>
</evidence>
<keyword evidence="3" id="KW-1185">Reference proteome</keyword>
<comment type="caution">
    <text evidence="2">The sequence shown here is derived from an EMBL/GenBank/DDBJ whole genome shotgun (WGS) entry which is preliminary data.</text>
</comment>
<evidence type="ECO:0000313" key="2">
    <source>
        <dbReference type="EMBL" id="KAK7012733.1"/>
    </source>
</evidence>
<dbReference type="Pfam" id="PF00646">
    <property type="entry name" value="F-box"/>
    <property type="match status" value="1"/>
</dbReference>
<dbReference type="EMBL" id="JAWWNJ010000064">
    <property type="protein sequence ID" value="KAK7012733.1"/>
    <property type="molecule type" value="Genomic_DNA"/>
</dbReference>
<gene>
    <name evidence="2" type="ORF">R3P38DRAFT_3209592</name>
</gene>
<organism evidence="2 3">
    <name type="scientific">Favolaschia claudopus</name>
    <dbReference type="NCBI Taxonomy" id="2862362"/>
    <lineage>
        <taxon>Eukaryota</taxon>
        <taxon>Fungi</taxon>
        <taxon>Dikarya</taxon>
        <taxon>Basidiomycota</taxon>
        <taxon>Agaricomycotina</taxon>
        <taxon>Agaricomycetes</taxon>
        <taxon>Agaricomycetidae</taxon>
        <taxon>Agaricales</taxon>
        <taxon>Marasmiineae</taxon>
        <taxon>Mycenaceae</taxon>
        <taxon>Favolaschia</taxon>
    </lineage>
</organism>
<dbReference type="SUPFAM" id="SSF81383">
    <property type="entry name" value="F-box domain"/>
    <property type="match status" value="1"/>
</dbReference>
<feature type="domain" description="F-box" evidence="1">
    <location>
        <begin position="103"/>
        <end position="131"/>
    </location>
</feature>
<dbReference type="InterPro" id="IPR036047">
    <property type="entry name" value="F-box-like_dom_sf"/>
</dbReference>
<accession>A0AAW0AI66</accession>
<dbReference type="Proteomes" id="UP001362999">
    <property type="component" value="Unassembled WGS sequence"/>
</dbReference>
<dbReference type="CDD" id="cd09917">
    <property type="entry name" value="F-box_SF"/>
    <property type="match status" value="1"/>
</dbReference>